<keyword evidence="5 6" id="KW-0413">Isomerase</keyword>
<dbReference type="Gene3D" id="3.90.199.10">
    <property type="entry name" value="Topoisomerase II, domain 5"/>
    <property type="match status" value="1"/>
</dbReference>
<dbReference type="PROSITE" id="PS52040">
    <property type="entry name" value="TOPO_IIA"/>
    <property type="match status" value="1"/>
</dbReference>
<protein>
    <submittedName>
        <fullName evidence="8">Topoisomerase-4 subunit A</fullName>
    </submittedName>
</protein>
<comment type="catalytic activity">
    <reaction evidence="1 6">
        <text>ATP-dependent breakage, passage and rejoining of double-stranded DNA.</text>
        <dbReference type="EC" id="5.6.2.2"/>
    </reaction>
</comment>
<dbReference type="AlphaFoldDB" id="A0A1N6VPN6"/>
<evidence type="ECO:0000256" key="4">
    <source>
        <dbReference type="ARBA" id="ARBA00023125"/>
    </source>
</evidence>
<dbReference type="RefSeq" id="WP_076489437.1">
    <property type="nucleotide sequence ID" value="NZ_FTMS01000015.1"/>
</dbReference>
<dbReference type="PANTHER" id="PTHR43493:SF5">
    <property type="entry name" value="DNA GYRASE SUBUNIT A, CHLOROPLASTIC_MITOCHONDRIAL"/>
    <property type="match status" value="1"/>
</dbReference>
<reference evidence="8 9" key="1">
    <citation type="submission" date="2017-01" db="EMBL/GenBank/DDBJ databases">
        <authorList>
            <person name="Mah S.A."/>
            <person name="Swanson W.J."/>
            <person name="Moy G.W."/>
            <person name="Vacquier V.D."/>
        </authorList>
    </citation>
    <scope>NUCLEOTIDE SEQUENCE [LARGE SCALE GENOMIC DNA]</scope>
    <source>
        <strain evidence="8 9">ASpG1</strain>
    </source>
</reference>
<dbReference type="GO" id="GO:0003677">
    <property type="term" value="F:DNA binding"/>
    <property type="evidence" value="ECO:0007669"/>
    <property type="project" value="UniProtKB-UniRule"/>
</dbReference>
<comment type="similarity">
    <text evidence="2">Belongs to the type II topoisomerase GyrA/ParC subunit family.</text>
</comment>
<dbReference type="GO" id="GO:0005524">
    <property type="term" value="F:ATP binding"/>
    <property type="evidence" value="ECO:0007669"/>
    <property type="project" value="InterPro"/>
</dbReference>
<evidence type="ECO:0000259" key="7">
    <source>
        <dbReference type="PROSITE" id="PS52040"/>
    </source>
</evidence>
<dbReference type="InterPro" id="IPR013757">
    <property type="entry name" value="Topo_IIA_A_a_sf"/>
</dbReference>
<dbReference type="Gene3D" id="3.30.1360.40">
    <property type="match status" value="1"/>
</dbReference>
<dbReference type="EMBL" id="FTMS01000015">
    <property type="protein sequence ID" value="SIQ79769.1"/>
    <property type="molecule type" value="Genomic_DNA"/>
</dbReference>
<feature type="active site" description="O-(5'-phospho-DNA)-tyrosine intermediate" evidence="6">
    <location>
        <position position="106"/>
    </location>
</feature>
<evidence type="ECO:0000256" key="3">
    <source>
        <dbReference type="ARBA" id="ARBA00023029"/>
    </source>
</evidence>
<gene>
    <name evidence="8" type="ORF">SAMN05920897_11541</name>
</gene>
<dbReference type="SUPFAM" id="SSF56719">
    <property type="entry name" value="Type II DNA topoisomerase"/>
    <property type="match status" value="1"/>
</dbReference>
<evidence type="ECO:0000256" key="1">
    <source>
        <dbReference type="ARBA" id="ARBA00000185"/>
    </source>
</evidence>
<dbReference type="GO" id="GO:0005737">
    <property type="term" value="C:cytoplasm"/>
    <property type="evidence" value="ECO:0007669"/>
    <property type="project" value="TreeGrafter"/>
</dbReference>
<dbReference type="InterPro" id="IPR013758">
    <property type="entry name" value="Topo_IIA_A/C_ab"/>
</dbReference>
<evidence type="ECO:0000313" key="9">
    <source>
        <dbReference type="Proteomes" id="UP000186400"/>
    </source>
</evidence>
<organism evidence="8 9">
    <name type="scientific">Alkalispirochaeta americana</name>
    <dbReference type="NCBI Taxonomy" id="159291"/>
    <lineage>
        <taxon>Bacteria</taxon>
        <taxon>Pseudomonadati</taxon>
        <taxon>Spirochaetota</taxon>
        <taxon>Spirochaetia</taxon>
        <taxon>Spirochaetales</taxon>
        <taxon>Spirochaetaceae</taxon>
        <taxon>Alkalispirochaeta</taxon>
    </lineage>
</organism>
<dbReference type="NCBIfam" id="NF007209">
    <property type="entry name" value="PRK09631.1"/>
    <property type="match status" value="1"/>
</dbReference>
<dbReference type="GO" id="GO:0009330">
    <property type="term" value="C:DNA topoisomerase type II (double strand cut, ATP-hydrolyzing) complex"/>
    <property type="evidence" value="ECO:0007669"/>
    <property type="project" value="TreeGrafter"/>
</dbReference>
<accession>A0A1N6VPN6</accession>
<keyword evidence="4 6" id="KW-0238">DNA-binding</keyword>
<evidence type="ECO:0000256" key="5">
    <source>
        <dbReference type="ARBA" id="ARBA00023235"/>
    </source>
</evidence>
<dbReference type="Pfam" id="PF00521">
    <property type="entry name" value="DNA_topoisoIV"/>
    <property type="match status" value="1"/>
</dbReference>
<dbReference type="InterPro" id="IPR002205">
    <property type="entry name" value="Topo_IIA_dom_A"/>
</dbReference>
<evidence type="ECO:0000313" key="8">
    <source>
        <dbReference type="EMBL" id="SIQ79769.1"/>
    </source>
</evidence>
<name>A0A1N6VPN6_9SPIO</name>
<dbReference type="Gene3D" id="1.10.268.10">
    <property type="entry name" value="Topoisomerase, domain 3"/>
    <property type="match status" value="1"/>
</dbReference>
<proteinExistence type="inferred from homology"/>
<dbReference type="SMART" id="SM00434">
    <property type="entry name" value="TOP4c"/>
    <property type="match status" value="1"/>
</dbReference>
<dbReference type="InterPro" id="IPR050220">
    <property type="entry name" value="Type_II_DNA_Topoisomerases"/>
</dbReference>
<feature type="domain" description="Topo IIA-type catalytic" evidence="7">
    <location>
        <begin position="25"/>
        <end position="435"/>
    </location>
</feature>
<dbReference type="GO" id="GO:0003918">
    <property type="term" value="F:DNA topoisomerase type II (double strand cut, ATP-hydrolyzing) activity"/>
    <property type="evidence" value="ECO:0007669"/>
    <property type="project" value="UniProtKB-EC"/>
</dbReference>
<evidence type="ECO:0000256" key="2">
    <source>
        <dbReference type="ARBA" id="ARBA00008263"/>
    </source>
</evidence>
<dbReference type="GO" id="GO:0006265">
    <property type="term" value="P:DNA topological change"/>
    <property type="evidence" value="ECO:0007669"/>
    <property type="project" value="UniProtKB-UniRule"/>
</dbReference>
<dbReference type="InterPro" id="IPR013760">
    <property type="entry name" value="Topo_IIA-like_dom_sf"/>
</dbReference>
<dbReference type="STRING" id="159291.SAMN05920897_11541"/>
<dbReference type="Proteomes" id="UP000186400">
    <property type="component" value="Unassembled WGS sequence"/>
</dbReference>
<dbReference type="OrthoDB" id="9806486at2"/>
<evidence type="ECO:0000256" key="6">
    <source>
        <dbReference type="PROSITE-ProRule" id="PRU01384"/>
    </source>
</evidence>
<dbReference type="PANTHER" id="PTHR43493">
    <property type="entry name" value="DNA GYRASE/TOPOISOMERASE SUBUNIT A"/>
    <property type="match status" value="1"/>
</dbReference>
<keyword evidence="3 6" id="KW-0799">Topoisomerase</keyword>
<keyword evidence="9" id="KW-1185">Reference proteome</keyword>
<sequence length="644" mass="73060">MAYVHTLFNSNFLEYASYVIKDRAIPHVEDGLKPVQRRILHSLLEVDDGKFHKVANVVGHCMKYHPHGDASIYEALVVLANKGLFIDTQGNFGNIFTGDRASAARYIECRINPIAKEILWRPELTEYVESYDGRNREPVVFPAKIPLALVLGAEGIAVGMSTRILPHNFVEVIRAVQAALRGETVELYPDFPTGGLLDVSDYAQGQGKVLVRATLDTSDEKRIVIREIPFGTTTESLIASIENATRRGKIKIAQINDYTSENVEIEIRLPRGVYTQDVVDGLYAFTDCEQSISVNLLMIHENKPRLFTVPEVIQYHARQLVTLLERELRHEEQELLERLHLRTLERIFIEERIYKRIEEERSHQGVSAAVFDGFIPFRAELVRDVTDEDIERLLKIPIRRISRYDIERNLQEVQAIGQRLEAVREHLKDLVTYALAFLEGVLENHGEAFPRLTTLQAFRRVDVREAAPRDRQLRYDEKTGYLGYGLAEGTEVAAVSPYDRVLLIDATAGYRVVDVPEKLFVGEGLLHAGLADKELLAETVFTLVYCNDQGAACLKRCAIEQFILGKDYSLLPEGARVLAFTTLVDGVIRLRYKKKPRIQKLEEDFDISEYLVKSTRAGGVRLSTKEVSSVKVLTSRARSRRNQA</sequence>